<name>A0ABQ6K1A9_9MICO</name>
<gene>
    <name evidence="2" type="ORF">GCM10025869_33740</name>
</gene>
<evidence type="ECO:0000313" key="3">
    <source>
        <dbReference type="Proteomes" id="UP001157069"/>
    </source>
</evidence>
<dbReference type="Proteomes" id="UP001157069">
    <property type="component" value="Unassembled WGS sequence"/>
</dbReference>
<feature type="region of interest" description="Disordered" evidence="1">
    <location>
        <begin position="95"/>
        <end position="119"/>
    </location>
</feature>
<organism evidence="2 3">
    <name type="scientific">Homoserinibacter gongjuensis</name>
    <dbReference type="NCBI Taxonomy" id="1162968"/>
    <lineage>
        <taxon>Bacteria</taxon>
        <taxon>Bacillati</taxon>
        <taxon>Actinomycetota</taxon>
        <taxon>Actinomycetes</taxon>
        <taxon>Micrococcales</taxon>
        <taxon>Microbacteriaceae</taxon>
        <taxon>Homoserinibacter</taxon>
    </lineage>
</organism>
<proteinExistence type="predicted"/>
<keyword evidence="3" id="KW-1185">Reference proteome</keyword>
<accession>A0ABQ6K1A9</accession>
<dbReference type="RefSeq" id="WP_284301619.1">
    <property type="nucleotide sequence ID" value="NZ_BSVA01000001.1"/>
</dbReference>
<comment type="caution">
    <text evidence="2">The sequence shown here is derived from an EMBL/GenBank/DDBJ whole genome shotgun (WGS) entry which is preliminary data.</text>
</comment>
<reference evidence="3" key="1">
    <citation type="journal article" date="2019" name="Int. J. Syst. Evol. Microbiol.">
        <title>The Global Catalogue of Microorganisms (GCM) 10K type strain sequencing project: providing services to taxonomists for standard genome sequencing and annotation.</title>
        <authorList>
            <consortium name="The Broad Institute Genomics Platform"/>
            <consortium name="The Broad Institute Genome Sequencing Center for Infectious Disease"/>
            <person name="Wu L."/>
            <person name="Ma J."/>
        </authorList>
    </citation>
    <scope>NUCLEOTIDE SEQUENCE [LARGE SCALE GENOMIC DNA]</scope>
    <source>
        <strain evidence="3">NBRC 108755</strain>
    </source>
</reference>
<evidence type="ECO:0000256" key="1">
    <source>
        <dbReference type="SAM" id="MobiDB-lite"/>
    </source>
</evidence>
<dbReference type="EMBL" id="BSVA01000001">
    <property type="protein sequence ID" value="GMA92845.1"/>
    <property type="molecule type" value="Genomic_DNA"/>
</dbReference>
<sequence>MVINADPQDGLDAAERARSGYRGEWHPLLAAVEGPVGTWTMTAPDGWPYGIIRLLELGGEQGYRAVTWAERSADRQLVGYYRTLRAAAMAAHRRYLAGHGPRQHGREAQSARGPRSLGG</sequence>
<evidence type="ECO:0000313" key="2">
    <source>
        <dbReference type="EMBL" id="GMA92845.1"/>
    </source>
</evidence>
<protein>
    <submittedName>
        <fullName evidence="2">Uncharacterized protein</fullName>
    </submittedName>
</protein>